<keyword evidence="2" id="KW-1133">Transmembrane helix</keyword>
<dbReference type="GO" id="GO:0003824">
    <property type="term" value="F:catalytic activity"/>
    <property type="evidence" value="ECO:0007669"/>
    <property type="project" value="UniProtKB-ARBA"/>
</dbReference>
<dbReference type="PANTHER" id="PTHR44757">
    <property type="entry name" value="DIGUANYLATE CYCLASE DGCP"/>
    <property type="match status" value="1"/>
</dbReference>
<dbReference type="Pfam" id="PF00990">
    <property type="entry name" value="GGDEF"/>
    <property type="match status" value="1"/>
</dbReference>
<feature type="domain" description="EAL" evidence="4">
    <location>
        <begin position="482"/>
        <end position="737"/>
    </location>
</feature>
<dbReference type="NCBIfam" id="TIGR00229">
    <property type="entry name" value="sensory_box"/>
    <property type="match status" value="1"/>
</dbReference>
<dbReference type="PROSITE" id="PS50887">
    <property type="entry name" value="GGDEF"/>
    <property type="match status" value="1"/>
</dbReference>
<evidence type="ECO:0000313" key="6">
    <source>
        <dbReference type="EMBL" id="QDE29726.1"/>
    </source>
</evidence>
<evidence type="ECO:0000313" key="7">
    <source>
        <dbReference type="Proteomes" id="UP000319809"/>
    </source>
</evidence>
<dbReference type="InterPro" id="IPR000160">
    <property type="entry name" value="GGDEF_dom"/>
</dbReference>
<feature type="domain" description="GGDEF" evidence="5">
    <location>
        <begin position="338"/>
        <end position="471"/>
    </location>
</feature>
<dbReference type="CDD" id="cd01948">
    <property type="entry name" value="EAL"/>
    <property type="match status" value="1"/>
</dbReference>
<dbReference type="Gene3D" id="3.30.70.270">
    <property type="match status" value="1"/>
</dbReference>
<dbReference type="InterPro" id="IPR035919">
    <property type="entry name" value="EAL_sf"/>
</dbReference>
<dbReference type="CDD" id="cd00130">
    <property type="entry name" value="PAS"/>
    <property type="match status" value="1"/>
</dbReference>
<dbReference type="SUPFAM" id="SSF141868">
    <property type="entry name" value="EAL domain-like"/>
    <property type="match status" value="1"/>
</dbReference>
<keyword evidence="2" id="KW-0812">Transmembrane</keyword>
<dbReference type="SMART" id="SM00267">
    <property type="entry name" value="GGDEF"/>
    <property type="match status" value="1"/>
</dbReference>
<evidence type="ECO:0000259" key="3">
    <source>
        <dbReference type="PROSITE" id="PS50112"/>
    </source>
</evidence>
<dbReference type="PROSITE" id="PS50883">
    <property type="entry name" value="EAL"/>
    <property type="match status" value="1"/>
</dbReference>
<feature type="domain" description="PAS" evidence="3">
    <location>
        <begin position="176"/>
        <end position="249"/>
    </location>
</feature>
<reference evidence="6 7" key="1">
    <citation type="submission" date="2019-06" db="EMBL/GenBank/DDBJ databases">
        <title>The genome of Shewanella sp. SM1901.</title>
        <authorList>
            <person name="Cha Q."/>
        </authorList>
    </citation>
    <scope>NUCLEOTIDE SEQUENCE [LARGE SCALE GENOMIC DNA]</scope>
    <source>
        <strain evidence="6 7">SM1901</strain>
    </source>
</reference>
<accession>A0A4Y5YB45</accession>
<dbReference type="RefSeq" id="WP_140233071.1">
    <property type="nucleotide sequence ID" value="NZ_CP041036.1"/>
</dbReference>
<dbReference type="PROSITE" id="PS50112">
    <property type="entry name" value="PAS"/>
    <property type="match status" value="1"/>
</dbReference>
<dbReference type="InterPro" id="IPR000014">
    <property type="entry name" value="PAS"/>
</dbReference>
<keyword evidence="2" id="KW-0472">Membrane</keyword>
<dbReference type="InterPro" id="IPR029787">
    <property type="entry name" value="Nucleotide_cyclase"/>
</dbReference>
<dbReference type="FunFam" id="3.30.70.270:FF:000001">
    <property type="entry name" value="Diguanylate cyclase domain protein"/>
    <property type="match status" value="1"/>
</dbReference>
<dbReference type="Gene3D" id="3.30.450.20">
    <property type="entry name" value="PAS domain"/>
    <property type="match status" value="1"/>
</dbReference>
<evidence type="ECO:0000256" key="1">
    <source>
        <dbReference type="ARBA" id="ARBA00001946"/>
    </source>
</evidence>
<evidence type="ECO:0000256" key="2">
    <source>
        <dbReference type="SAM" id="Phobius"/>
    </source>
</evidence>
<dbReference type="NCBIfam" id="TIGR00254">
    <property type="entry name" value="GGDEF"/>
    <property type="match status" value="1"/>
</dbReference>
<comment type="cofactor">
    <cofactor evidence="1">
        <name>Mg(2+)</name>
        <dbReference type="ChEBI" id="CHEBI:18420"/>
    </cofactor>
</comment>
<proteinExistence type="predicted"/>
<dbReference type="Pfam" id="PF13426">
    <property type="entry name" value="PAS_9"/>
    <property type="match status" value="1"/>
</dbReference>
<dbReference type="KEGG" id="spol:FH971_01335"/>
<dbReference type="Proteomes" id="UP000319809">
    <property type="component" value="Chromosome"/>
</dbReference>
<gene>
    <name evidence="6" type="ORF">FH971_01335</name>
</gene>
<feature type="transmembrane region" description="Helical" evidence="2">
    <location>
        <begin position="16"/>
        <end position="37"/>
    </location>
</feature>
<evidence type="ECO:0000259" key="4">
    <source>
        <dbReference type="PROSITE" id="PS50883"/>
    </source>
</evidence>
<feature type="transmembrane region" description="Helical" evidence="2">
    <location>
        <begin position="140"/>
        <end position="161"/>
    </location>
</feature>
<dbReference type="Pfam" id="PF00563">
    <property type="entry name" value="EAL"/>
    <property type="match status" value="1"/>
</dbReference>
<dbReference type="PANTHER" id="PTHR44757:SF4">
    <property type="entry name" value="DIGUANYLATE CYCLASE DGCE-RELATED"/>
    <property type="match status" value="1"/>
</dbReference>
<dbReference type="SUPFAM" id="SSF55785">
    <property type="entry name" value="PYP-like sensor domain (PAS domain)"/>
    <property type="match status" value="1"/>
</dbReference>
<dbReference type="Gene3D" id="3.20.20.450">
    <property type="entry name" value="EAL domain"/>
    <property type="match status" value="1"/>
</dbReference>
<dbReference type="SUPFAM" id="SSF55073">
    <property type="entry name" value="Nucleotide cyclase"/>
    <property type="match status" value="1"/>
</dbReference>
<dbReference type="SMART" id="SM00052">
    <property type="entry name" value="EAL"/>
    <property type="match status" value="1"/>
</dbReference>
<organism evidence="6 7">
    <name type="scientific">Shewanella polaris</name>
    <dbReference type="NCBI Taxonomy" id="2588449"/>
    <lineage>
        <taxon>Bacteria</taxon>
        <taxon>Pseudomonadati</taxon>
        <taxon>Pseudomonadota</taxon>
        <taxon>Gammaproteobacteria</taxon>
        <taxon>Alteromonadales</taxon>
        <taxon>Shewanellaceae</taxon>
        <taxon>Shewanella</taxon>
    </lineage>
</organism>
<dbReference type="InterPro" id="IPR001633">
    <property type="entry name" value="EAL_dom"/>
</dbReference>
<dbReference type="EMBL" id="CP041036">
    <property type="protein sequence ID" value="QDE29726.1"/>
    <property type="molecule type" value="Genomic_DNA"/>
</dbReference>
<dbReference type="InterPro" id="IPR052155">
    <property type="entry name" value="Biofilm_reg_signaling"/>
</dbReference>
<dbReference type="InterPro" id="IPR043128">
    <property type="entry name" value="Rev_trsase/Diguanyl_cyclase"/>
</dbReference>
<dbReference type="SMART" id="SM00091">
    <property type="entry name" value="PAS"/>
    <property type="match status" value="1"/>
</dbReference>
<dbReference type="AlphaFoldDB" id="A0A4Y5YB45"/>
<name>A0A4Y5YB45_9GAMM</name>
<dbReference type="InterPro" id="IPR035965">
    <property type="entry name" value="PAS-like_dom_sf"/>
</dbReference>
<keyword evidence="7" id="KW-1185">Reference proteome</keyword>
<evidence type="ECO:0000259" key="5">
    <source>
        <dbReference type="PROSITE" id="PS50887"/>
    </source>
</evidence>
<protein>
    <submittedName>
        <fullName evidence="6">EAL domain-containing protein</fullName>
    </submittedName>
</protein>
<dbReference type="CDD" id="cd01949">
    <property type="entry name" value="GGDEF"/>
    <property type="match status" value="1"/>
</dbReference>
<sequence>MLSTQDTRLAKTLTHYALLISLLVGISLPVGYTLTAYNDLTKSLSFKAKIKANAQADLITTLPDTWMYAENRLQGVLSREPVRLDNEYIQILDSEGEVITSSGEALTGFTVQRSYPLYDIDKVVGNIVVSASLSTLYKNILLAFVLGFVLALLILLVLRLLPIRALQRISDELYTEKERAVTTLHSIADAILLFDINGNLIYLNLPAEKMLGKSLAELQGESIADHLQLTDMHTGFAIDSALQETLDSGTVATCNQRSMLEISGDLKIAVEERSAPIFDQRKKLIGGVLCLRDVTVARKHLERQSWEATHDLLTGLINRREFENRVTKAIDNTIDNGQIYIICYMDLDRFKIINDSCGHSAGDDVLQQLSRIMSSQIRANDTLARLGGDEFGLILECCDETRGKLIAQALLNAIEEFQIVWEKQIYTVGISIGFTAIVNDSFSCKEIIGQADSACYWAKEQGRHQVCQYKESDIELADRRSQTGWVGRINSALKDDRFVLYHQVYRSLTSDDESCLHLEVLLRMVSNEGEIILPGHFLPAAERYNLIREIDRWVINKVLSGFHLLQQIHENKTLIVNINLSGLSINSLDLFEYIKQKIIEYNIDPQCLCFEITETAAVKDMHSAIEFITACKEIGVKFALDDFGTGSSSFGYLKNLPVDYLKIDGSFVKNLENDAVDRAITQTINQIGHIMGKITIAEFAENQSIIEILDEMGVDFAQGYGVCRPIPLFPDNNLEKG</sequence>